<keyword evidence="2" id="KW-1185">Reference proteome</keyword>
<reference evidence="1 2" key="1">
    <citation type="journal article" date="2012" name="Eukaryot. Cell">
        <title>Genome sequence of the Trichosporon asahii environmental strain CBS 8904.</title>
        <authorList>
            <person name="Yang R.Y."/>
            <person name="Li H.T."/>
            <person name="Zhu H."/>
            <person name="Zhou G.P."/>
            <person name="Wang M."/>
            <person name="Wang L."/>
        </authorList>
    </citation>
    <scope>NUCLEOTIDE SEQUENCE [LARGE SCALE GENOMIC DNA]</scope>
    <source>
        <strain evidence="1 2">CBS 8904</strain>
    </source>
</reference>
<protein>
    <submittedName>
        <fullName evidence="1">Uncharacterized protein</fullName>
    </submittedName>
</protein>
<name>K1WJT9_TRIAC</name>
<evidence type="ECO:0000313" key="2">
    <source>
        <dbReference type="Proteomes" id="UP000006757"/>
    </source>
</evidence>
<comment type="caution">
    <text evidence="1">The sequence shown here is derived from an EMBL/GenBank/DDBJ whole genome shotgun (WGS) entry which is preliminary data.</text>
</comment>
<organism evidence="1 2">
    <name type="scientific">Trichosporon asahii var. asahii (strain CBS 8904)</name>
    <name type="common">Yeast</name>
    <dbReference type="NCBI Taxonomy" id="1220162"/>
    <lineage>
        <taxon>Eukaryota</taxon>
        <taxon>Fungi</taxon>
        <taxon>Dikarya</taxon>
        <taxon>Basidiomycota</taxon>
        <taxon>Agaricomycotina</taxon>
        <taxon>Tremellomycetes</taxon>
        <taxon>Trichosporonales</taxon>
        <taxon>Trichosporonaceae</taxon>
        <taxon>Trichosporon</taxon>
    </lineage>
</organism>
<dbReference type="Proteomes" id="UP000006757">
    <property type="component" value="Unassembled WGS sequence"/>
</dbReference>
<accession>K1WJT9</accession>
<proteinExistence type="predicted"/>
<dbReference type="InParanoid" id="K1WJT9"/>
<sequence length="112" mass="12288">MHRPLGTGMMLAHPRVARHGLELCRCAADESLGLVPQAQQGGWLAHPASLVRVEVLAHAPECRGVALVPALEEAGGQRRARVLRQIEKVRVRVARRERGGWDPFWMSASSPT</sequence>
<dbReference type="AlphaFoldDB" id="K1WJT9"/>
<dbReference type="HOGENOM" id="CLU_2414868_0_0_1"/>
<gene>
    <name evidence="1" type="ORF">A1Q2_04000</name>
</gene>
<evidence type="ECO:0000313" key="1">
    <source>
        <dbReference type="EMBL" id="EKD01629.1"/>
    </source>
</evidence>
<dbReference type="EMBL" id="AMBO01000312">
    <property type="protein sequence ID" value="EKD01629.1"/>
    <property type="molecule type" value="Genomic_DNA"/>
</dbReference>